<evidence type="ECO:0000256" key="2">
    <source>
        <dbReference type="ARBA" id="ARBA00022737"/>
    </source>
</evidence>
<feature type="disulfide bond" evidence="7">
    <location>
        <begin position="242"/>
        <end position="254"/>
    </location>
</feature>
<evidence type="ECO:0000313" key="11">
    <source>
        <dbReference type="Proteomes" id="UP000034805"/>
    </source>
</evidence>
<dbReference type="PANTHER" id="PTHR10574">
    <property type="entry name" value="NETRIN/LAMININ-RELATED"/>
    <property type="match status" value="1"/>
</dbReference>
<keyword evidence="2" id="KW-0677">Repeat</keyword>
<dbReference type="PROSITE" id="PS50027">
    <property type="entry name" value="EGF_LAM_2"/>
    <property type="match status" value="1"/>
</dbReference>
<dbReference type="GO" id="GO:0009888">
    <property type="term" value="P:tissue development"/>
    <property type="evidence" value="ECO:0007669"/>
    <property type="project" value="TreeGrafter"/>
</dbReference>
<protein>
    <submittedName>
        <fullName evidence="10">Uncharacterized protein</fullName>
    </submittedName>
</protein>
<dbReference type="FunFam" id="2.10.25.10:FF:000112">
    <property type="entry name" value="Netrin G1"/>
    <property type="match status" value="1"/>
</dbReference>
<dbReference type="AlphaFoldDB" id="A0A0P7URC5"/>
<feature type="disulfide bond" evidence="6">
    <location>
        <begin position="309"/>
        <end position="318"/>
    </location>
</feature>
<dbReference type="InterPro" id="IPR002049">
    <property type="entry name" value="LE_dom"/>
</dbReference>
<evidence type="ECO:0000259" key="8">
    <source>
        <dbReference type="PROSITE" id="PS50026"/>
    </source>
</evidence>
<dbReference type="PROSITE" id="PS50026">
    <property type="entry name" value="EGF_3"/>
    <property type="match status" value="1"/>
</dbReference>
<keyword evidence="1" id="KW-0732">Signal</keyword>
<gene>
    <name evidence="10" type="ORF">Z043_103612</name>
</gene>
<feature type="non-terminal residue" evidence="10">
    <location>
        <position position="1"/>
    </location>
</feature>
<comment type="caution">
    <text evidence="6">Lacks conserved residue(s) required for the propagation of feature annotation.</text>
</comment>
<dbReference type="SUPFAM" id="SSF57196">
    <property type="entry name" value="EGF/Laminin"/>
    <property type="match status" value="2"/>
</dbReference>
<dbReference type="FunFam" id="2.10.25.10:FF:000502">
    <property type="entry name" value="Netrin G1"/>
    <property type="match status" value="1"/>
</dbReference>
<dbReference type="Pfam" id="PF00053">
    <property type="entry name" value="EGF_laminin"/>
    <property type="match status" value="2"/>
</dbReference>
<feature type="domain" description="EGF-like" evidence="8">
    <location>
        <begin position="285"/>
        <end position="319"/>
    </location>
</feature>
<dbReference type="CDD" id="cd00055">
    <property type="entry name" value="EGF_Lam"/>
    <property type="match status" value="1"/>
</dbReference>
<dbReference type="PROSITE" id="PS01248">
    <property type="entry name" value="EGF_LAM_1"/>
    <property type="match status" value="2"/>
</dbReference>
<evidence type="ECO:0000259" key="9">
    <source>
        <dbReference type="PROSITE" id="PS50027"/>
    </source>
</evidence>
<feature type="disulfide bond" evidence="7">
    <location>
        <begin position="262"/>
        <end position="271"/>
    </location>
</feature>
<dbReference type="InterPro" id="IPR056863">
    <property type="entry name" value="LMN_ATRN_NET-like_EGF"/>
</dbReference>
<sequence length="362" mass="38641">CKCNLHANSCVFDKEKLTCECEHNTTGPDCGRFASASTRAEVPTDALPPKKGQPHSINLLKHFGETVRQGISGGDGFTEEPSCFKAGGASIFQATFVAAEDGNGVGLGHILRPQREQVSPVLLVQLRASRAAPAYESNRSLALLHVPACSHCCGPLEATHATSLSLSPCLGVPPQTRASLLLCKDCECFGHSNRCSYIELLNTVICVSCKHNTRGQHCQLCKLGYYRNATAELDDKNVCLECKCDPFGSESDRCNGTGFCKCKEGATGPKCTECQPGYLWNNGCKSRVCDELLRCQNGGVCHNNLRCQCPAAFTGLLCEKPRCEGEAAGCGDPDSGQAALRLPPTPLLLLPLLLAPAWAAPL</sequence>
<dbReference type="SMART" id="SM00180">
    <property type="entry name" value="EGF_Lam"/>
    <property type="match status" value="3"/>
</dbReference>
<evidence type="ECO:0000256" key="5">
    <source>
        <dbReference type="ARBA" id="ARBA00023292"/>
    </source>
</evidence>
<keyword evidence="6" id="KW-0245">EGF-like domain</keyword>
<keyword evidence="3 6" id="KW-1015">Disulfide bond</keyword>
<evidence type="ECO:0000256" key="4">
    <source>
        <dbReference type="ARBA" id="ARBA00023180"/>
    </source>
</evidence>
<dbReference type="InterPro" id="IPR050440">
    <property type="entry name" value="Laminin/Netrin_ECM"/>
</dbReference>
<dbReference type="GO" id="GO:0009887">
    <property type="term" value="P:animal organ morphogenesis"/>
    <property type="evidence" value="ECO:0007669"/>
    <property type="project" value="TreeGrafter"/>
</dbReference>
<reference evidence="10 11" key="1">
    <citation type="submission" date="2015-08" db="EMBL/GenBank/DDBJ databases">
        <title>The genome of the Asian arowana (Scleropages formosus).</title>
        <authorList>
            <person name="Tan M.H."/>
            <person name="Gan H.M."/>
            <person name="Croft L.J."/>
            <person name="Austin C.M."/>
        </authorList>
    </citation>
    <scope>NUCLEOTIDE SEQUENCE [LARGE SCALE GENOMIC DNA]</scope>
    <source>
        <strain evidence="10">Aro1</strain>
    </source>
</reference>
<dbReference type="InterPro" id="IPR000742">
    <property type="entry name" value="EGF"/>
</dbReference>
<dbReference type="Gene3D" id="2.10.25.10">
    <property type="entry name" value="Laminin"/>
    <property type="match status" value="4"/>
</dbReference>
<organism evidence="10 11">
    <name type="scientific">Scleropages formosus</name>
    <name type="common">Asian bonytongue</name>
    <name type="synonym">Osteoglossum formosum</name>
    <dbReference type="NCBI Taxonomy" id="113540"/>
    <lineage>
        <taxon>Eukaryota</taxon>
        <taxon>Metazoa</taxon>
        <taxon>Chordata</taxon>
        <taxon>Craniata</taxon>
        <taxon>Vertebrata</taxon>
        <taxon>Euteleostomi</taxon>
        <taxon>Actinopterygii</taxon>
        <taxon>Neopterygii</taxon>
        <taxon>Teleostei</taxon>
        <taxon>Osteoglossocephala</taxon>
        <taxon>Osteoglossomorpha</taxon>
        <taxon>Osteoglossiformes</taxon>
        <taxon>Osteoglossidae</taxon>
        <taxon>Scleropages</taxon>
    </lineage>
</organism>
<proteinExistence type="predicted"/>
<evidence type="ECO:0000256" key="6">
    <source>
        <dbReference type="PROSITE-ProRule" id="PRU00076"/>
    </source>
</evidence>
<dbReference type="PROSITE" id="PS00022">
    <property type="entry name" value="EGF_1"/>
    <property type="match status" value="1"/>
</dbReference>
<dbReference type="GO" id="GO:0007409">
    <property type="term" value="P:axonogenesis"/>
    <property type="evidence" value="ECO:0007669"/>
    <property type="project" value="TreeGrafter"/>
</dbReference>
<keyword evidence="5 7" id="KW-0424">Laminin EGF-like domain</keyword>
<evidence type="ECO:0000256" key="3">
    <source>
        <dbReference type="ARBA" id="ARBA00023157"/>
    </source>
</evidence>
<dbReference type="Pfam" id="PF24973">
    <property type="entry name" value="EGF_LMN_ATRN"/>
    <property type="match status" value="1"/>
</dbReference>
<keyword evidence="4" id="KW-0325">Glycoprotein</keyword>
<comment type="caution">
    <text evidence="10">The sequence shown here is derived from an EMBL/GenBank/DDBJ whole genome shotgun (WGS) entry which is preliminary data.</text>
</comment>
<dbReference type="EMBL" id="JARO02000927">
    <property type="protein sequence ID" value="KPP76998.1"/>
    <property type="molecule type" value="Genomic_DNA"/>
</dbReference>
<evidence type="ECO:0000313" key="10">
    <source>
        <dbReference type="EMBL" id="KPP76998.1"/>
    </source>
</evidence>
<accession>A0A0P7URC5</accession>
<dbReference type="PANTHER" id="PTHR10574:SF28">
    <property type="entry name" value="NETRIN-G1"/>
    <property type="match status" value="1"/>
</dbReference>
<feature type="domain" description="Laminin EGF-like" evidence="9">
    <location>
        <begin position="242"/>
        <end position="286"/>
    </location>
</feature>
<name>A0A0P7URC5_SCLFO</name>
<evidence type="ECO:0000256" key="1">
    <source>
        <dbReference type="ARBA" id="ARBA00022729"/>
    </source>
</evidence>
<dbReference type="FunFam" id="2.10.25.10:FF:000180">
    <property type="entry name" value="Netrin G2"/>
    <property type="match status" value="1"/>
</dbReference>
<dbReference type="Proteomes" id="UP000034805">
    <property type="component" value="Unassembled WGS sequence"/>
</dbReference>
<evidence type="ECO:0000256" key="7">
    <source>
        <dbReference type="PROSITE-ProRule" id="PRU00460"/>
    </source>
</evidence>